<reference evidence="3 4" key="1">
    <citation type="submission" date="2018-01" db="EMBL/GenBank/DDBJ databases">
        <title>Complete genome sequences of 14 Citrobacter spp. isolated from plant in Canada.</title>
        <authorList>
            <person name="Bhandare S.G."/>
            <person name="Colavecchio A."/>
            <person name="Jeukens J."/>
            <person name="Emond-Rheault J.-G."/>
            <person name="Freschi L."/>
            <person name="Hamel J."/>
            <person name="Kukavica-Ibrulj I."/>
            <person name="Levesque R."/>
            <person name="Goodridge L."/>
        </authorList>
    </citation>
    <scope>NUCLEOTIDE SEQUENCE [LARGE SCALE GENOMIC DNA]</scope>
    <source>
        <strain evidence="3 4">S1285</strain>
    </source>
</reference>
<name>A0A2S4RY54_CITAM</name>
<dbReference type="CDD" id="cd00198">
    <property type="entry name" value="vWFA"/>
    <property type="match status" value="1"/>
</dbReference>
<evidence type="ECO:0000313" key="3">
    <source>
        <dbReference type="EMBL" id="POU65721.1"/>
    </source>
</evidence>
<dbReference type="PROSITE" id="PS50234">
    <property type="entry name" value="VWFA"/>
    <property type="match status" value="1"/>
</dbReference>
<keyword evidence="1" id="KW-1133">Transmembrane helix</keyword>
<feature type="domain" description="VWFA" evidence="2">
    <location>
        <begin position="175"/>
        <end position="224"/>
    </location>
</feature>
<proteinExistence type="predicted"/>
<dbReference type="EMBL" id="PQLX01000003">
    <property type="protein sequence ID" value="POU65721.1"/>
    <property type="molecule type" value="Genomic_DNA"/>
</dbReference>
<gene>
    <name evidence="3" type="ORF">C3430_10470</name>
</gene>
<dbReference type="AlphaFoldDB" id="A0A2S4RY54"/>
<dbReference type="InterPro" id="IPR036465">
    <property type="entry name" value="vWFA_dom_sf"/>
</dbReference>
<keyword evidence="1" id="KW-0472">Membrane</keyword>
<dbReference type="SUPFAM" id="SSF53300">
    <property type="entry name" value="vWA-like"/>
    <property type="match status" value="1"/>
</dbReference>
<dbReference type="Proteomes" id="UP000237003">
    <property type="component" value="Unassembled WGS sequence"/>
</dbReference>
<sequence length="615" mass="68272">MQMIMMKLKRKLHLFRFIQEGNAGISVMFAIILPLLIATFSLGIDGSRFLIKRARLADALSQGSFAVASTNTNLTTEQEKIEGKDLVRSYINYYLPGSEIDESTLKVNADIVFNNADVTKIDSIKYVAIAKIIEHPIIDGISNALPGFSKDISILADENNGIVRKTMGDVNIESDIAFAVDFSGSMLGMSGGKMRIQILRDVVNDLVTQIDNEKSKSKIAIVPFDIGIPVKLDKKNEAGGDRIGCATPYKFKDQYDIDHAFWENKKIDWSSSGYNTSGVDRNLVIQSYLDLKRYDYYYNHVRPAIGSAYQSYCVRNNTFDNTATGGSLHSNPLSCEAVNDVSVMNSVNYNEIQNYSQIVQDYFYPLINDSTSQSFANDTTINYAGTISDSFLFDDDSIKPFERSFASIDMGNPFKAMCLSAFNISVPVGPTAGFIPSGYPYWRPDNYYSEYLSKIKQNAYVIGLSNDKSEIDQFQAMWPQDGAGTDIIAGILYAAREVAKGDNPRKIIIIVSDGEEYGEQETVGVKFRRMGMCQKVMDGIKANSPKTKEAKIYFVSIVNNAYTSSTLWEWRRNCVGDDGAFVATDYSALKNAITSIFSTEPGGLKFINKNDGSTP</sequence>
<keyword evidence="1" id="KW-0812">Transmembrane</keyword>
<feature type="transmembrane region" description="Helical" evidence="1">
    <location>
        <begin position="21"/>
        <end position="44"/>
    </location>
</feature>
<evidence type="ECO:0000259" key="2">
    <source>
        <dbReference type="PROSITE" id="PS50234"/>
    </source>
</evidence>
<protein>
    <recommendedName>
        <fullName evidence="2">VWFA domain-containing protein</fullName>
    </recommendedName>
</protein>
<comment type="caution">
    <text evidence="3">The sequence shown here is derived from an EMBL/GenBank/DDBJ whole genome shotgun (WGS) entry which is preliminary data.</text>
</comment>
<accession>A0A2S4RY54</accession>
<dbReference type="InterPro" id="IPR002035">
    <property type="entry name" value="VWF_A"/>
</dbReference>
<evidence type="ECO:0000256" key="1">
    <source>
        <dbReference type="SAM" id="Phobius"/>
    </source>
</evidence>
<organism evidence="3 4">
    <name type="scientific">Citrobacter amalonaticus</name>
    <dbReference type="NCBI Taxonomy" id="35703"/>
    <lineage>
        <taxon>Bacteria</taxon>
        <taxon>Pseudomonadati</taxon>
        <taxon>Pseudomonadota</taxon>
        <taxon>Gammaproteobacteria</taxon>
        <taxon>Enterobacterales</taxon>
        <taxon>Enterobacteriaceae</taxon>
        <taxon>Citrobacter</taxon>
    </lineage>
</organism>
<dbReference type="Gene3D" id="3.40.50.410">
    <property type="entry name" value="von Willebrand factor, type A domain"/>
    <property type="match status" value="2"/>
</dbReference>
<evidence type="ECO:0000313" key="4">
    <source>
        <dbReference type="Proteomes" id="UP000237003"/>
    </source>
</evidence>